<keyword evidence="2" id="KW-1185">Reference proteome</keyword>
<organism evidence="1 2">
    <name type="scientific">Tsukamurella columbiensis</name>
    <dbReference type="NCBI Taxonomy" id="128509"/>
    <lineage>
        <taxon>Bacteria</taxon>
        <taxon>Bacillati</taxon>
        <taxon>Actinomycetota</taxon>
        <taxon>Actinomycetes</taxon>
        <taxon>Mycobacteriales</taxon>
        <taxon>Tsukamurellaceae</taxon>
        <taxon>Tsukamurella</taxon>
    </lineage>
</organism>
<evidence type="ECO:0000313" key="1">
    <source>
        <dbReference type="EMBL" id="NMD58397.1"/>
    </source>
</evidence>
<dbReference type="InterPro" id="IPR024747">
    <property type="entry name" value="Pyridox_Oxase-rel"/>
</dbReference>
<evidence type="ECO:0000313" key="2">
    <source>
        <dbReference type="Proteomes" id="UP000556611"/>
    </source>
</evidence>
<sequence>MIRPQPIRMMSEQEAWQTVRAHHRARLVAAIDGRADIFPIDYSVDSDLTITFLTSPGRKLDCLEVNPNCLLEIDLADDDHETAWSVIVRGTANRDIADDALARAMDGGAQTSLDFPKYDVVTITPTEISGRKFRLATDTRIRYRDDEHSDSHTLHRTEQTDFQC</sequence>
<dbReference type="InterPro" id="IPR012349">
    <property type="entry name" value="Split_barrel_FMN-bd"/>
</dbReference>
<dbReference type="SUPFAM" id="SSF50475">
    <property type="entry name" value="FMN-binding split barrel"/>
    <property type="match status" value="1"/>
</dbReference>
<dbReference type="Gene3D" id="2.30.110.10">
    <property type="entry name" value="Electron Transport, Fmn-binding Protein, Chain A"/>
    <property type="match status" value="1"/>
</dbReference>
<dbReference type="Pfam" id="PF12900">
    <property type="entry name" value="Pyridox_ox_2"/>
    <property type="match status" value="1"/>
</dbReference>
<dbReference type="Proteomes" id="UP000556611">
    <property type="component" value="Unassembled WGS sequence"/>
</dbReference>
<comment type="caution">
    <text evidence="1">The sequence shown here is derived from an EMBL/GenBank/DDBJ whole genome shotgun (WGS) entry which is preliminary data.</text>
</comment>
<accession>A0ABX1LJF0</accession>
<dbReference type="EMBL" id="JABARZ010000035">
    <property type="protein sequence ID" value="NMD58397.1"/>
    <property type="molecule type" value="Genomic_DNA"/>
</dbReference>
<dbReference type="RefSeq" id="WP_191834329.1">
    <property type="nucleotide sequence ID" value="NZ_JABARZ010000035.1"/>
</dbReference>
<proteinExistence type="predicted"/>
<name>A0ABX1LJF0_9ACTN</name>
<protein>
    <submittedName>
        <fullName evidence="1">Pyridoxamine 5'-phosphate oxidase family protein</fullName>
    </submittedName>
</protein>
<reference evidence="1 2" key="1">
    <citation type="submission" date="2020-04" db="EMBL/GenBank/DDBJ databases">
        <title>MicrobeNet Type strains.</title>
        <authorList>
            <person name="Nicholson A.C."/>
        </authorList>
    </citation>
    <scope>NUCLEOTIDE SEQUENCE [LARGE SCALE GENOMIC DNA]</scope>
    <source>
        <strain evidence="1 2">ATCC BAA-330</strain>
    </source>
</reference>
<gene>
    <name evidence="1" type="ORF">HHU10_22535</name>
</gene>